<keyword evidence="2" id="KW-0732">Signal</keyword>
<feature type="domain" description="Alpha-2-macroglobulin" evidence="4">
    <location>
        <begin position="851"/>
        <end position="941"/>
    </location>
</feature>
<feature type="domain" description="Alpha-2-macroglobulin bait region" evidence="3">
    <location>
        <begin position="641"/>
        <end position="780"/>
    </location>
</feature>
<dbReference type="Pfam" id="PF17791">
    <property type="entry name" value="MG3"/>
    <property type="match status" value="1"/>
</dbReference>
<dbReference type="Proteomes" id="UP000809273">
    <property type="component" value="Unassembled WGS sequence"/>
</dbReference>
<evidence type="ECO:0008006" key="7">
    <source>
        <dbReference type="Google" id="ProtNLM"/>
    </source>
</evidence>
<dbReference type="Pfam" id="PF01835">
    <property type="entry name" value="MG2"/>
    <property type="match status" value="1"/>
</dbReference>
<comment type="caution">
    <text evidence="5">The sequence shown here is derived from an EMBL/GenBank/DDBJ whole genome shotgun (WGS) entry which is preliminary data.</text>
</comment>
<dbReference type="InterPro" id="IPR002890">
    <property type="entry name" value="MG2"/>
</dbReference>
<evidence type="ECO:0000259" key="4">
    <source>
        <dbReference type="SMART" id="SM01360"/>
    </source>
</evidence>
<evidence type="ECO:0000256" key="2">
    <source>
        <dbReference type="SAM" id="SignalP"/>
    </source>
</evidence>
<protein>
    <recommendedName>
        <fullName evidence="7">Alpha-2-macroglobulin bait region domain-containing protein</fullName>
    </recommendedName>
</protein>
<dbReference type="Pfam" id="PF07703">
    <property type="entry name" value="A2M_BRD"/>
    <property type="match status" value="1"/>
</dbReference>
<organism evidence="5 6">
    <name type="scientific">Candidatus Zymogenus saltonus</name>
    <dbReference type="NCBI Taxonomy" id="2844893"/>
    <lineage>
        <taxon>Bacteria</taxon>
        <taxon>Deltaproteobacteria</taxon>
        <taxon>Candidatus Zymogenia</taxon>
        <taxon>Candidatus Zymogeniales</taxon>
        <taxon>Candidatus Zymogenaceae</taxon>
        <taxon>Candidatus Zymogenus</taxon>
    </lineage>
</organism>
<dbReference type="InterPro" id="IPR011625">
    <property type="entry name" value="A2M_N_BRD"/>
</dbReference>
<dbReference type="SMART" id="SM01360">
    <property type="entry name" value="A2M"/>
    <property type="match status" value="1"/>
</dbReference>
<dbReference type="Pfam" id="PF00207">
    <property type="entry name" value="A2M"/>
    <property type="match status" value="1"/>
</dbReference>
<reference evidence="5" key="2">
    <citation type="submission" date="2021-01" db="EMBL/GenBank/DDBJ databases">
        <authorList>
            <person name="Hahn C.R."/>
            <person name="Youssef N.H."/>
            <person name="Elshahed M."/>
        </authorList>
    </citation>
    <scope>NUCLEOTIDE SEQUENCE</scope>
    <source>
        <strain evidence="5">Zod_Metabat.24</strain>
    </source>
</reference>
<dbReference type="InterPro" id="IPR041555">
    <property type="entry name" value="MG3"/>
</dbReference>
<feature type="signal peptide" evidence="2">
    <location>
        <begin position="1"/>
        <end position="21"/>
    </location>
</feature>
<dbReference type="PANTHER" id="PTHR40094">
    <property type="entry name" value="ALPHA-2-MACROGLOBULIN HOMOLOG"/>
    <property type="match status" value="1"/>
</dbReference>
<dbReference type="AlphaFoldDB" id="A0A9D8KH70"/>
<reference evidence="5" key="1">
    <citation type="journal article" date="2021" name="Environ. Microbiol.">
        <title>Genomic characterization of three novel Desulfobacterota classes expand the metabolic and phylogenetic diversity of the phylum.</title>
        <authorList>
            <person name="Murphy C.L."/>
            <person name="Biggerstaff J."/>
            <person name="Eichhorn A."/>
            <person name="Ewing E."/>
            <person name="Shahan R."/>
            <person name="Soriano D."/>
            <person name="Stewart S."/>
            <person name="VanMol K."/>
            <person name="Walker R."/>
            <person name="Walters P."/>
            <person name="Elshahed M.S."/>
            <person name="Youssef N.H."/>
        </authorList>
    </citation>
    <scope>NUCLEOTIDE SEQUENCE</scope>
    <source>
        <strain evidence="5">Zod_Metabat.24</strain>
    </source>
</reference>
<evidence type="ECO:0000256" key="1">
    <source>
        <dbReference type="ARBA" id="ARBA00010556"/>
    </source>
</evidence>
<dbReference type="PANTHER" id="PTHR40094:SF1">
    <property type="entry name" value="UBIQUITIN DOMAIN-CONTAINING PROTEIN"/>
    <property type="match status" value="1"/>
</dbReference>
<name>A0A9D8KH70_9DELT</name>
<evidence type="ECO:0000313" key="6">
    <source>
        <dbReference type="Proteomes" id="UP000809273"/>
    </source>
</evidence>
<gene>
    <name evidence="5" type="ORF">JW984_11100</name>
</gene>
<evidence type="ECO:0000313" key="5">
    <source>
        <dbReference type="EMBL" id="MBN1573731.1"/>
    </source>
</evidence>
<dbReference type="SMART" id="SM01359">
    <property type="entry name" value="A2M_N_2"/>
    <property type="match status" value="1"/>
</dbReference>
<dbReference type="EMBL" id="JAFGIX010000054">
    <property type="protein sequence ID" value="MBN1573731.1"/>
    <property type="molecule type" value="Genomic_DNA"/>
</dbReference>
<dbReference type="InterPro" id="IPR051802">
    <property type="entry name" value="YfhM-like"/>
</dbReference>
<dbReference type="Gene3D" id="2.60.40.1930">
    <property type="match status" value="1"/>
</dbReference>
<dbReference type="Gene3D" id="2.60.40.1940">
    <property type="match status" value="1"/>
</dbReference>
<feature type="chain" id="PRO_5039374605" description="Alpha-2-macroglobulin bait region domain-containing protein" evidence="2">
    <location>
        <begin position="22"/>
        <end position="1063"/>
    </location>
</feature>
<sequence length="1063" mass="119957">MKKIIFFTVAIVLALSSYSFSASFEISTDEIFAPGDPNNPVTVSVSSIDIPILDMRIYRIDDPEAYFLGLKDIHSPTVKTKRDISGTSEMIGGVKRKTKRLIRQDYRSLLTVKMREDVVSALGLPHAIEAETKKPETFELYPVLKEYKLLKKWNEELKTTKPGRWEYHNIAIDVKESGCYLVEAVYQDNVAYTAVIVTSIAFVTKNSPTDDLVYVADRVTGKPVANAKVSIWGNDKKRITSGSTNSYGVFYKKTEKEEVEGVYVFAKKGDSFTIADPYTYFGWYESKDKIYTYTDRPVYRPGHTVHFRSIVREGKDEDLIVPRDEKEFVVVIKDSKGNEIYRKSHEINEFGSLSGELVLGAEPPLGEYEIIIDYKDEHYYSSFKVEEYKKPEFEVTVNTDKSVYITGDTIKADIEAKYYFGSPVNGGEVEYVIYKAVYKRPWWWGYDWAWYYMDSDYYWGTKQEMVDSMKGKLDENGKLSVSIDTSSYVNNINDDYTFTVEAKVTDLSRREIKGAASIKVARAAFAMIVRTDRWLYSPGDDARITVTVLDFQNKRVPNVKVNLIVTETGGDKKTITSTEMFNAVTNPDGEAIYKYKVKGTGKIDFAASAFDFYGNSTSSVDNAYSYTWGRGYDSGGMAGGITILPDKNSYEKGDTAHVLILTPAESSYILFTAEARSIIESKVIKVEGGSAMIDIPIEDIHTPNIFLTASMIFNNEIYTETKNMIIPATQKFMNVEITSDKEIYEPQEEGTFTVTTTDYKGKPVSAEVSLGLVDAAIYAIAPDNVINIEKYFYKLRPHVVETTSSLYFRFYGYSHRKGLLSALDKKETTLADFKGDTGMVEPEIRKDFRDTMYWSPAIETGLNGKGTVKLKFPDNLTRWRATSRGVTTDTVVGENTYRVISRKDMIVRIEAPRFFRQGDEMLVSTIAHNYLSEDKNVRFTFDAKGLKLFGGGPKEYVVPKNSEKRIDWKIKAEDVGSAVLTAKAMTNEVSDGMELTIPILPKGLSIRENRMGEILKDPGKVKITLERPPDTVKNSSELVIDISPTLVNTMVAAIPYLVGYPYG</sequence>
<comment type="similarity">
    <text evidence="1">Belongs to the protease inhibitor I39 (alpha-2-macroglobulin) family. Bacterial alpha-2-macroglobulin subfamily.</text>
</comment>
<dbReference type="Gene3D" id="2.20.130.20">
    <property type="match status" value="1"/>
</dbReference>
<accession>A0A9D8KH70</accession>
<evidence type="ECO:0000259" key="3">
    <source>
        <dbReference type="SMART" id="SM01359"/>
    </source>
</evidence>
<proteinExistence type="inferred from homology"/>
<dbReference type="GO" id="GO:0004866">
    <property type="term" value="F:endopeptidase inhibitor activity"/>
    <property type="evidence" value="ECO:0007669"/>
    <property type="project" value="InterPro"/>
</dbReference>
<dbReference type="InterPro" id="IPR001599">
    <property type="entry name" value="Macroglobln_a2"/>
</dbReference>